<proteinExistence type="predicted"/>
<feature type="domain" description="UspA" evidence="1">
    <location>
        <begin position="135"/>
        <end position="186"/>
    </location>
</feature>
<protein>
    <recommendedName>
        <fullName evidence="1">UspA domain-containing protein</fullName>
    </recommendedName>
</protein>
<comment type="caution">
    <text evidence="2">The sequence shown here is derived from an EMBL/GenBank/DDBJ whole genome shotgun (WGS) entry which is preliminary data.</text>
</comment>
<keyword evidence="3" id="KW-1185">Reference proteome</keyword>
<dbReference type="CDD" id="cd23659">
    <property type="entry name" value="USP_At3g01520-like"/>
    <property type="match status" value="1"/>
</dbReference>
<dbReference type="InterPro" id="IPR006016">
    <property type="entry name" value="UspA"/>
</dbReference>
<dbReference type="Proteomes" id="UP001217089">
    <property type="component" value="Unassembled WGS sequence"/>
</dbReference>
<reference evidence="2 3" key="1">
    <citation type="submission" date="2022-12" db="EMBL/GenBank/DDBJ databases">
        <title>Chromosome-level genome of Tegillarca granosa.</title>
        <authorList>
            <person name="Kim J."/>
        </authorList>
    </citation>
    <scope>NUCLEOTIDE SEQUENCE [LARGE SCALE GENOMIC DNA]</scope>
    <source>
        <strain evidence="2">Teg-2019</strain>
        <tissue evidence="2">Adductor muscle</tissue>
    </source>
</reference>
<evidence type="ECO:0000313" key="3">
    <source>
        <dbReference type="Proteomes" id="UP001217089"/>
    </source>
</evidence>
<dbReference type="EMBL" id="JARBDR010000918">
    <property type="protein sequence ID" value="KAJ8301509.1"/>
    <property type="molecule type" value="Genomic_DNA"/>
</dbReference>
<dbReference type="Pfam" id="PF00582">
    <property type="entry name" value="Usp"/>
    <property type="match status" value="1"/>
</dbReference>
<accession>A0ABQ9E830</accession>
<dbReference type="InterPro" id="IPR014729">
    <property type="entry name" value="Rossmann-like_a/b/a_fold"/>
</dbReference>
<dbReference type="InterPro" id="IPR006015">
    <property type="entry name" value="Universal_stress_UspA"/>
</dbReference>
<sequence>MAAKETKSRKRKPKTVVIAFDGSEHATRALHCNCTTRHNEDTEIRGFFINLNKTETMKHKYLIPYCRFHLASSNSENPIKHNQSIVEEFDDFKYPCLAVLPIYAEHIHKPEDKRPDYLRLSVMINGIVKSAHAPKPGAGILSAAAEVNATVIITGTRGQGNIRRTLLGSVSDYLLHHSPVPVVVCPLKKPGLVVRFTSVVDEIKLMIAYSVRFEPYQKLRKIIPDKTSYRDSIFVKKASNVLSFGTNGYLCTQHSIYQLSFGLGNLITMAVKGLFVRYLLVKPKSDRNIKRVLDYRKIQTTLSDYNASTCQGSYPKREDSNVREFLQYSKAGRLHINSKMLINITQLYACAFALNLQYTIVKNISVENAPSGF</sequence>
<organism evidence="2 3">
    <name type="scientific">Tegillarca granosa</name>
    <name type="common">Malaysian cockle</name>
    <name type="synonym">Anadara granosa</name>
    <dbReference type="NCBI Taxonomy" id="220873"/>
    <lineage>
        <taxon>Eukaryota</taxon>
        <taxon>Metazoa</taxon>
        <taxon>Spiralia</taxon>
        <taxon>Lophotrochozoa</taxon>
        <taxon>Mollusca</taxon>
        <taxon>Bivalvia</taxon>
        <taxon>Autobranchia</taxon>
        <taxon>Pteriomorphia</taxon>
        <taxon>Arcoida</taxon>
        <taxon>Arcoidea</taxon>
        <taxon>Arcidae</taxon>
        <taxon>Tegillarca</taxon>
    </lineage>
</organism>
<name>A0ABQ9E830_TEGGR</name>
<dbReference type="PANTHER" id="PTHR46989">
    <property type="entry name" value="USP DOMAIN-CONTAINING PROTEIN"/>
    <property type="match status" value="1"/>
</dbReference>
<dbReference type="SUPFAM" id="SSF52402">
    <property type="entry name" value="Adenine nucleotide alpha hydrolases-like"/>
    <property type="match status" value="1"/>
</dbReference>
<dbReference type="PRINTS" id="PR01438">
    <property type="entry name" value="UNVRSLSTRESS"/>
</dbReference>
<evidence type="ECO:0000313" key="2">
    <source>
        <dbReference type="EMBL" id="KAJ8301509.1"/>
    </source>
</evidence>
<dbReference type="Gene3D" id="3.40.50.620">
    <property type="entry name" value="HUPs"/>
    <property type="match status" value="1"/>
</dbReference>
<evidence type="ECO:0000259" key="1">
    <source>
        <dbReference type="Pfam" id="PF00582"/>
    </source>
</evidence>
<gene>
    <name evidence="2" type="ORF">KUTeg_020496</name>
</gene>
<dbReference type="PANTHER" id="PTHR46989:SF3">
    <property type="entry name" value="USPA DOMAIN-CONTAINING PROTEIN"/>
    <property type="match status" value="1"/>
</dbReference>